<feature type="transmembrane region" description="Helical" evidence="6">
    <location>
        <begin position="385"/>
        <end position="405"/>
    </location>
</feature>
<dbReference type="GO" id="GO:0015179">
    <property type="term" value="F:L-amino acid transmembrane transporter activity"/>
    <property type="evidence" value="ECO:0007669"/>
    <property type="project" value="TreeGrafter"/>
</dbReference>
<feature type="region of interest" description="Disordered" evidence="5">
    <location>
        <begin position="64"/>
        <end position="102"/>
    </location>
</feature>
<evidence type="ECO:0000313" key="7">
    <source>
        <dbReference type="EMBL" id="MDE45925.1"/>
    </source>
</evidence>
<feature type="compositionally biased region" description="Basic residues" evidence="5">
    <location>
        <begin position="80"/>
        <end position="99"/>
    </location>
</feature>
<gene>
    <name evidence="7" type="primary">Slc7a8</name>
    <name evidence="7" type="ORF">g.17260</name>
</gene>
<feature type="transmembrane region" description="Helical" evidence="6">
    <location>
        <begin position="706"/>
        <end position="728"/>
    </location>
</feature>
<comment type="subcellular location">
    <subcellularLocation>
        <location evidence="1">Membrane</location>
        <topology evidence="1">Multi-pass membrane protein</topology>
    </subcellularLocation>
</comment>
<dbReference type="PANTHER" id="PTHR11785:SF528">
    <property type="entry name" value="AMINO ACID TRANSPORTER PROTEIN JHI-21"/>
    <property type="match status" value="1"/>
</dbReference>
<evidence type="ECO:0000256" key="3">
    <source>
        <dbReference type="ARBA" id="ARBA00022989"/>
    </source>
</evidence>
<proteinExistence type="predicted"/>
<keyword evidence="2 6" id="KW-0812">Transmembrane</keyword>
<feature type="compositionally biased region" description="Basic residues" evidence="5">
    <location>
        <begin position="192"/>
        <end position="208"/>
    </location>
</feature>
<evidence type="ECO:0000256" key="2">
    <source>
        <dbReference type="ARBA" id="ARBA00022692"/>
    </source>
</evidence>
<feature type="transmembrane region" description="Helical" evidence="6">
    <location>
        <begin position="466"/>
        <end position="488"/>
    </location>
</feature>
<reference evidence="7" key="1">
    <citation type="submission" date="2018-10" db="EMBL/GenBank/DDBJ databases">
        <title>Transcriptome assembly of Aceria tosichella (Wheat curl mite) Type 2.</title>
        <authorList>
            <person name="Scully E.D."/>
            <person name="Geib S.M."/>
            <person name="Palmer N.A."/>
            <person name="Gupta A.K."/>
            <person name="Sarath G."/>
            <person name="Tatineni S."/>
        </authorList>
    </citation>
    <scope>NUCLEOTIDE SEQUENCE</scope>
    <source>
        <strain evidence="7">LincolnNE</strain>
    </source>
</reference>
<accession>A0A6G1S5Z5</accession>
<dbReference type="InterPro" id="IPR050598">
    <property type="entry name" value="AminoAcid_Transporter"/>
</dbReference>
<evidence type="ECO:0000256" key="1">
    <source>
        <dbReference type="ARBA" id="ARBA00004141"/>
    </source>
</evidence>
<feature type="transmembrane region" description="Helical" evidence="6">
    <location>
        <begin position="820"/>
        <end position="839"/>
    </location>
</feature>
<dbReference type="PANTHER" id="PTHR11785">
    <property type="entry name" value="AMINO ACID TRANSPORTER"/>
    <property type="match status" value="1"/>
</dbReference>
<evidence type="ECO:0000256" key="4">
    <source>
        <dbReference type="ARBA" id="ARBA00023136"/>
    </source>
</evidence>
<keyword evidence="3 6" id="KW-1133">Transmembrane helix</keyword>
<dbReference type="InterPro" id="IPR002293">
    <property type="entry name" value="AA/rel_permease1"/>
</dbReference>
<feature type="transmembrane region" description="Helical" evidence="6">
    <location>
        <begin position="786"/>
        <end position="808"/>
    </location>
</feature>
<feature type="transmembrane region" description="Helical" evidence="6">
    <location>
        <begin position="749"/>
        <end position="774"/>
    </location>
</feature>
<feature type="compositionally biased region" description="Basic and acidic residues" evidence="5">
    <location>
        <begin position="140"/>
        <end position="149"/>
    </location>
</feature>
<feature type="transmembrane region" description="Helical" evidence="6">
    <location>
        <begin position="417"/>
        <end position="446"/>
    </location>
</feature>
<protein>
    <submittedName>
        <fullName evidence="7">Large neutral amino acids transporter small subunit 2</fullName>
    </submittedName>
</protein>
<feature type="transmembrane region" description="Helical" evidence="6">
    <location>
        <begin position="536"/>
        <end position="556"/>
    </location>
</feature>
<feature type="region of interest" description="Disordered" evidence="5">
    <location>
        <begin position="133"/>
        <end position="208"/>
    </location>
</feature>
<feature type="transmembrane region" description="Helical" evidence="6">
    <location>
        <begin position="664"/>
        <end position="686"/>
    </location>
</feature>
<evidence type="ECO:0000256" key="6">
    <source>
        <dbReference type="SAM" id="Phobius"/>
    </source>
</evidence>
<dbReference type="EMBL" id="GGYP01001154">
    <property type="protein sequence ID" value="MDE45925.1"/>
    <property type="molecule type" value="Transcribed_RNA"/>
</dbReference>
<keyword evidence="4 6" id="KW-0472">Membrane</keyword>
<feature type="transmembrane region" description="Helical" evidence="6">
    <location>
        <begin position="845"/>
        <end position="862"/>
    </location>
</feature>
<dbReference type="FunFam" id="1.20.1740.10:FF:000056">
    <property type="entry name" value="Y+L amino acid transporter 2"/>
    <property type="match status" value="1"/>
</dbReference>
<dbReference type="GO" id="GO:0016020">
    <property type="term" value="C:membrane"/>
    <property type="evidence" value="ECO:0007669"/>
    <property type="project" value="UniProtKB-SubCell"/>
</dbReference>
<feature type="compositionally biased region" description="Low complexity" evidence="5">
    <location>
        <begin position="150"/>
        <end position="191"/>
    </location>
</feature>
<dbReference type="AlphaFoldDB" id="A0A6G1S5Z5"/>
<name>A0A6G1S5Z5_9ACAR</name>
<evidence type="ECO:0000256" key="5">
    <source>
        <dbReference type="SAM" id="MobiDB-lite"/>
    </source>
</evidence>
<sequence>MLLNAKRLFLILISTLLFVVVISPRFILRTMNLEQHFYGNLDSNNETTTTTPTQAPISTIKLSNQLKQQQHSPPEPQPHHNPRHYQHHNHYQHHHHHLHNTANKASPAVTVEYVRHPASLPQFSHDKIAILNQEQYSDSDDNRRNDRSRSSSINSSSSNRNILANTNTNANTNSSYNNNNYNNDTNKASSNHQHHHQHYQSHHHHNHTHLNHTLNYNQQHQQQNHETNKSNPVTVEFVKHPPQQVPPPPAPVRHEKIDIILDKDNYVLQSRCSNNRVYVIVDKHTKKGLIGARQQLTNQVVLLGGDSQQQQKAATATTNESSSTASELAAAAEAANKKRESAKMKLLSMIFTVESIMKNKTKVSGASINNNNNNNPDKIQMKRSLGLWNGIAIIIGVIVGSGIFVSPKGVLLNTGSVGASLVVWALCGLLALLGALCFAELGTSIAASGGEFTYINLAYGPMASYLYIWVLVLIIMPCSNAISALTFANYCLQPLFEANSTPPEEAIRLLALAILMLLIYINCTSLEGSISLQNSFALAKVLALGSIISYGLYYILMGNPFRSLEMVNDESHLNRSLDAVTEATSTPIITIDVSRNGSLSNGSMTTSSGEHPGNNWGGWWSGTHASLPHLARAFYSGFFTYSGWSALNAATEELKSPHKNMPRAIVISISSVTLIYILANAAYFAVLTKEEILASDAIAVLFGEKAFSLMGWLMPLVVALSTVGGLNASIFQASRIYFAAAREGQLFNALAMISPQQLTPIPSLIFLGLTSIIYLTTTRISYLIDYMTFIEASFAALGVSTLLVLRYTKPDIERPLKVPLLIPIIYLLFTAALLILPLWTTPWEAAIGICITLTGLPAYYLTAKWERKPKLYQRTIDRFNTIVQKLTVCVMPDRD</sequence>
<organism evidence="7">
    <name type="scientific">Aceria tosichella</name>
    <name type="common">wheat curl mite</name>
    <dbReference type="NCBI Taxonomy" id="561515"/>
    <lineage>
        <taxon>Eukaryota</taxon>
        <taxon>Metazoa</taxon>
        <taxon>Ecdysozoa</taxon>
        <taxon>Arthropoda</taxon>
        <taxon>Chelicerata</taxon>
        <taxon>Arachnida</taxon>
        <taxon>Acari</taxon>
        <taxon>Acariformes</taxon>
        <taxon>Trombidiformes</taxon>
        <taxon>Prostigmata</taxon>
        <taxon>Eupodina</taxon>
        <taxon>Eriophyoidea</taxon>
        <taxon>Eriophyidae</taxon>
        <taxon>Eriophyinae</taxon>
        <taxon>Aceriini</taxon>
        <taxon>Aceria</taxon>
    </lineage>
</organism>
<dbReference type="Gene3D" id="1.20.1740.10">
    <property type="entry name" value="Amino acid/polyamine transporter I"/>
    <property type="match status" value="1"/>
</dbReference>
<dbReference type="Pfam" id="PF13520">
    <property type="entry name" value="AA_permease_2"/>
    <property type="match status" value="1"/>
</dbReference>
<feature type="transmembrane region" description="Helical" evidence="6">
    <location>
        <begin position="509"/>
        <end position="530"/>
    </location>
</feature>